<reference evidence="2 3" key="1">
    <citation type="submission" date="2023-02" db="EMBL/GenBank/DDBJ databases">
        <title>LHISI_Scaffold_Assembly.</title>
        <authorList>
            <person name="Stuart O.P."/>
            <person name="Cleave R."/>
            <person name="Magrath M.J.L."/>
            <person name="Mikheyev A.S."/>
        </authorList>
    </citation>
    <scope>NUCLEOTIDE SEQUENCE [LARGE SCALE GENOMIC DNA]</scope>
    <source>
        <strain evidence="2">Daus_M_001</strain>
        <tissue evidence="2">Leg muscle</tissue>
    </source>
</reference>
<sequence length="117" mass="13209">MRIYHFTSSPCKERIQNESAKHLLSRKKKDMRIGRRQRKSTVSSGRGVKSLGTKSQGIVPNESCSSAEELYVHDDSSDIEEEDNGTTPDNDDAVFIFSETKYSEDTQGETWIQCAIC</sequence>
<comment type="caution">
    <text evidence="2">The sequence shown here is derived from an EMBL/GenBank/DDBJ whole genome shotgun (WGS) entry which is preliminary data.</text>
</comment>
<evidence type="ECO:0000256" key="1">
    <source>
        <dbReference type="SAM" id="MobiDB-lite"/>
    </source>
</evidence>
<keyword evidence="3" id="KW-1185">Reference proteome</keyword>
<accession>A0ABQ9HMK2</accession>
<evidence type="ECO:0000313" key="3">
    <source>
        <dbReference type="Proteomes" id="UP001159363"/>
    </source>
</evidence>
<protein>
    <submittedName>
        <fullName evidence="2">Uncharacterized protein</fullName>
    </submittedName>
</protein>
<feature type="region of interest" description="Disordered" evidence="1">
    <location>
        <begin position="73"/>
        <end position="92"/>
    </location>
</feature>
<proteinExistence type="predicted"/>
<organism evidence="2 3">
    <name type="scientific">Dryococelus australis</name>
    <dbReference type="NCBI Taxonomy" id="614101"/>
    <lineage>
        <taxon>Eukaryota</taxon>
        <taxon>Metazoa</taxon>
        <taxon>Ecdysozoa</taxon>
        <taxon>Arthropoda</taxon>
        <taxon>Hexapoda</taxon>
        <taxon>Insecta</taxon>
        <taxon>Pterygota</taxon>
        <taxon>Neoptera</taxon>
        <taxon>Polyneoptera</taxon>
        <taxon>Phasmatodea</taxon>
        <taxon>Verophasmatodea</taxon>
        <taxon>Anareolatae</taxon>
        <taxon>Phasmatidae</taxon>
        <taxon>Eurycanthinae</taxon>
        <taxon>Dryococelus</taxon>
    </lineage>
</organism>
<name>A0ABQ9HMK2_9NEOP</name>
<evidence type="ECO:0000313" key="2">
    <source>
        <dbReference type="EMBL" id="KAJ8885128.1"/>
    </source>
</evidence>
<feature type="region of interest" description="Disordered" evidence="1">
    <location>
        <begin position="15"/>
        <end position="67"/>
    </location>
</feature>
<feature type="compositionally biased region" description="Polar residues" evidence="1">
    <location>
        <begin position="52"/>
        <end position="66"/>
    </location>
</feature>
<feature type="compositionally biased region" description="Basic residues" evidence="1">
    <location>
        <begin position="23"/>
        <end position="39"/>
    </location>
</feature>
<feature type="compositionally biased region" description="Acidic residues" evidence="1">
    <location>
        <begin position="77"/>
        <end position="92"/>
    </location>
</feature>
<dbReference type="Proteomes" id="UP001159363">
    <property type="component" value="Chromosome X"/>
</dbReference>
<dbReference type="EMBL" id="JARBHB010000004">
    <property type="protein sequence ID" value="KAJ8885128.1"/>
    <property type="molecule type" value="Genomic_DNA"/>
</dbReference>
<gene>
    <name evidence="2" type="ORF">PR048_011324</name>
</gene>